<dbReference type="EMBL" id="JBHSTE010000001">
    <property type="protein sequence ID" value="MFC6331616.1"/>
    <property type="molecule type" value="Genomic_DNA"/>
</dbReference>
<dbReference type="RefSeq" id="WP_379231043.1">
    <property type="nucleotide sequence ID" value="NZ_JBHSTE010000001.1"/>
</dbReference>
<organism evidence="7 8">
    <name type="scientific">Paenibacillus septentrionalis</name>
    <dbReference type="NCBI Taxonomy" id="429342"/>
    <lineage>
        <taxon>Bacteria</taxon>
        <taxon>Bacillati</taxon>
        <taxon>Bacillota</taxon>
        <taxon>Bacilli</taxon>
        <taxon>Bacillales</taxon>
        <taxon>Paenibacillaceae</taxon>
        <taxon>Paenibacillus</taxon>
    </lineage>
</organism>
<dbReference type="InterPro" id="IPR014284">
    <property type="entry name" value="RNA_pol_sigma-70_dom"/>
</dbReference>
<evidence type="ECO:0000313" key="7">
    <source>
        <dbReference type="EMBL" id="MFC6331616.1"/>
    </source>
</evidence>
<dbReference type="Pfam" id="PF08281">
    <property type="entry name" value="Sigma70_r4_2"/>
    <property type="match status" value="1"/>
</dbReference>
<evidence type="ECO:0000259" key="5">
    <source>
        <dbReference type="Pfam" id="PF04542"/>
    </source>
</evidence>
<dbReference type="PANTHER" id="PTHR43133:SF62">
    <property type="entry name" value="RNA POLYMERASE SIGMA FACTOR SIGZ"/>
    <property type="match status" value="1"/>
</dbReference>
<evidence type="ECO:0000313" key="8">
    <source>
        <dbReference type="Proteomes" id="UP001596233"/>
    </source>
</evidence>
<keyword evidence="4" id="KW-0804">Transcription</keyword>
<dbReference type="InterPro" id="IPR007627">
    <property type="entry name" value="RNA_pol_sigma70_r2"/>
</dbReference>
<feature type="domain" description="RNA polymerase sigma-70 region 2" evidence="5">
    <location>
        <begin position="25"/>
        <end position="94"/>
    </location>
</feature>
<evidence type="ECO:0000256" key="2">
    <source>
        <dbReference type="ARBA" id="ARBA00023015"/>
    </source>
</evidence>
<comment type="caution">
    <text evidence="7">The sequence shown here is derived from an EMBL/GenBank/DDBJ whole genome shotgun (WGS) entry which is preliminary data.</text>
</comment>
<reference evidence="8" key="1">
    <citation type="journal article" date="2019" name="Int. J. Syst. Evol. Microbiol.">
        <title>The Global Catalogue of Microorganisms (GCM) 10K type strain sequencing project: providing services to taxonomists for standard genome sequencing and annotation.</title>
        <authorList>
            <consortium name="The Broad Institute Genomics Platform"/>
            <consortium name="The Broad Institute Genome Sequencing Center for Infectious Disease"/>
            <person name="Wu L."/>
            <person name="Ma J."/>
        </authorList>
    </citation>
    <scope>NUCLEOTIDE SEQUENCE [LARGE SCALE GENOMIC DNA]</scope>
    <source>
        <strain evidence="8">PCU 280</strain>
    </source>
</reference>
<keyword evidence="2" id="KW-0805">Transcription regulation</keyword>
<evidence type="ECO:0000256" key="1">
    <source>
        <dbReference type="ARBA" id="ARBA00010641"/>
    </source>
</evidence>
<feature type="domain" description="RNA polymerase sigma factor 70 region 4 type 2" evidence="6">
    <location>
        <begin position="126"/>
        <end position="171"/>
    </location>
</feature>
<dbReference type="SUPFAM" id="SSF88946">
    <property type="entry name" value="Sigma2 domain of RNA polymerase sigma factors"/>
    <property type="match status" value="1"/>
</dbReference>
<name>A0ABW1V2B1_9BACL</name>
<dbReference type="InterPro" id="IPR039425">
    <property type="entry name" value="RNA_pol_sigma-70-like"/>
</dbReference>
<protein>
    <submittedName>
        <fullName evidence="7">RNA polymerase sigma factor</fullName>
    </submittedName>
</protein>
<dbReference type="Gene3D" id="1.10.10.10">
    <property type="entry name" value="Winged helix-like DNA-binding domain superfamily/Winged helix DNA-binding domain"/>
    <property type="match status" value="1"/>
</dbReference>
<comment type="similarity">
    <text evidence="1">Belongs to the sigma-70 factor family. ECF subfamily.</text>
</comment>
<accession>A0ABW1V2B1</accession>
<gene>
    <name evidence="7" type="ORF">ACFP56_03205</name>
</gene>
<dbReference type="InterPro" id="IPR013249">
    <property type="entry name" value="RNA_pol_sigma70_r4_t2"/>
</dbReference>
<dbReference type="InterPro" id="IPR036388">
    <property type="entry name" value="WH-like_DNA-bd_sf"/>
</dbReference>
<evidence type="ECO:0000256" key="3">
    <source>
        <dbReference type="ARBA" id="ARBA00023082"/>
    </source>
</evidence>
<dbReference type="Proteomes" id="UP001596233">
    <property type="component" value="Unassembled WGS sequence"/>
</dbReference>
<dbReference type="InterPro" id="IPR013325">
    <property type="entry name" value="RNA_pol_sigma_r2"/>
</dbReference>
<dbReference type="Pfam" id="PF04542">
    <property type="entry name" value="Sigma70_r2"/>
    <property type="match status" value="1"/>
</dbReference>
<dbReference type="Gene3D" id="1.10.1740.10">
    <property type="match status" value="1"/>
</dbReference>
<dbReference type="InterPro" id="IPR013324">
    <property type="entry name" value="RNA_pol_sigma_r3/r4-like"/>
</dbReference>
<proteinExistence type="inferred from homology"/>
<keyword evidence="3" id="KW-0731">Sigma factor</keyword>
<keyword evidence="8" id="KW-1185">Reference proteome</keyword>
<dbReference type="PANTHER" id="PTHR43133">
    <property type="entry name" value="RNA POLYMERASE ECF-TYPE SIGMA FACTO"/>
    <property type="match status" value="1"/>
</dbReference>
<evidence type="ECO:0000259" key="6">
    <source>
        <dbReference type="Pfam" id="PF08281"/>
    </source>
</evidence>
<sequence>MPDRLSSSELLLAIREGSIEAFNELYRQYMPLVMHIALHIVQDRMEAEEVSHDVFLEVLRRSAQYDSSRGSLDAWIAVIARSRSMDMLRKKQRRAAGETDMQEQELYASTASVTPEVAALRSLDREVLQEALAELPITQKKAIYAAYYEEKTQKEMALDWKVPLGTVKSWVRYGIGNLRKQLERKGWHEATNERSDSYDRHS</sequence>
<dbReference type="NCBIfam" id="TIGR02937">
    <property type="entry name" value="sigma70-ECF"/>
    <property type="match status" value="1"/>
</dbReference>
<evidence type="ECO:0000256" key="4">
    <source>
        <dbReference type="ARBA" id="ARBA00023163"/>
    </source>
</evidence>
<dbReference type="SUPFAM" id="SSF88659">
    <property type="entry name" value="Sigma3 and sigma4 domains of RNA polymerase sigma factors"/>
    <property type="match status" value="1"/>
</dbReference>